<comment type="caution">
    <text evidence="11">The sequence shown here is derived from an EMBL/GenBank/DDBJ whole genome shotgun (WGS) entry which is preliminary data.</text>
</comment>
<name>A0AAV4JSL8_9GAST</name>
<keyword evidence="12" id="KW-1185">Reference proteome</keyword>
<feature type="transmembrane region" description="Helical" evidence="8">
    <location>
        <begin position="85"/>
        <end position="105"/>
    </location>
</feature>
<feature type="transmembrane region" description="Helical" evidence="8">
    <location>
        <begin position="350"/>
        <end position="367"/>
    </location>
</feature>
<sequence length="393" mass="43371">MTFDMKNLTSVGDHLVCSQLNDLISTNMTFDMENATSVGDHFVSPQLNDLFNNNMTFDTENVTSTVDLFAASQLRGAVLNANSCILIVLALAGIPTNVLNIITFVKLGLHSSTNISFAALAIADLVCACVFLFVAVIMLDTAGMWRLPVNIDDLQYLFVPVIMCATTFGSGVTALINVERCCGVFFPLKLRLMFTRNSTVCLIAAMLVSQLAIIAFNFASINLTLTMPSSARRYKVLINDTQVGNTMYIPSLFWGSSMVATACFVIIVVSTICLSISLKQRRRWLKELPGLRNEVLEKNRKLVGKVISISVIYIICFLPGVAAIFVFFASPGLNPFSPEYKNLSHVMASFIRNFQAFSGTANIFIYWKMNSKYRKCVKQILCFGCARCRASCP</sequence>
<gene>
    <name evidence="11" type="ORF">ElyMa_007035300</name>
</gene>
<dbReference type="PROSITE" id="PS51379">
    <property type="entry name" value="4FE4S_FER_2"/>
    <property type="match status" value="1"/>
</dbReference>
<dbReference type="CDD" id="cd00637">
    <property type="entry name" value="7tm_classA_rhodopsin-like"/>
    <property type="match status" value="1"/>
</dbReference>
<protein>
    <submittedName>
        <fullName evidence="11">Chemosensory receptor A</fullName>
    </submittedName>
</protein>
<dbReference type="GO" id="GO:0016020">
    <property type="term" value="C:membrane"/>
    <property type="evidence" value="ECO:0007669"/>
    <property type="project" value="UniProtKB-SubCell"/>
</dbReference>
<evidence type="ECO:0000256" key="6">
    <source>
        <dbReference type="ARBA" id="ARBA00023170"/>
    </source>
</evidence>
<dbReference type="InterPro" id="IPR017900">
    <property type="entry name" value="4Fe4S_Fe_S_CS"/>
</dbReference>
<dbReference type="PANTHER" id="PTHR24243">
    <property type="entry name" value="G-PROTEIN COUPLED RECEPTOR"/>
    <property type="match status" value="1"/>
</dbReference>
<feature type="domain" description="G-protein coupled receptors family 1 profile" evidence="9">
    <location>
        <begin position="96"/>
        <end position="366"/>
    </location>
</feature>
<accession>A0AAV4JSL8</accession>
<evidence type="ECO:0000256" key="1">
    <source>
        <dbReference type="ARBA" id="ARBA00004141"/>
    </source>
</evidence>
<keyword evidence="5 8" id="KW-0472">Membrane</keyword>
<dbReference type="GO" id="GO:0004930">
    <property type="term" value="F:G protein-coupled receptor activity"/>
    <property type="evidence" value="ECO:0007669"/>
    <property type="project" value="UniProtKB-KW"/>
</dbReference>
<dbReference type="Proteomes" id="UP000762676">
    <property type="component" value="Unassembled WGS sequence"/>
</dbReference>
<feature type="transmembrane region" description="Helical" evidence="8">
    <location>
        <begin position="117"/>
        <end position="137"/>
    </location>
</feature>
<dbReference type="InterPro" id="IPR019430">
    <property type="entry name" value="7TM_GPCR_serpentine_rcpt_Srx"/>
</dbReference>
<keyword evidence="2 8" id="KW-0812">Transmembrane</keyword>
<feature type="transmembrane region" description="Helical" evidence="8">
    <location>
        <begin position="199"/>
        <end position="219"/>
    </location>
</feature>
<evidence type="ECO:0000256" key="2">
    <source>
        <dbReference type="ARBA" id="ARBA00022692"/>
    </source>
</evidence>
<evidence type="ECO:0000256" key="5">
    <source>
        <dbReference type="ARBA" id="ARBA00023136"/>
    </source>
</evidence>
<feature type="transmembrane region" description="Helical" evidence="8">
    <location>
        <begin position="306"/>
        <end position="330"/>
    </location>
</feature>
<feature type="domain" description="4Fe-4S ferredoxin-type" evidence="10">
    <location>
        <begin position="373"/>
        <end position="393"/>
    </location>
</feature>
<feature type="transmembrane region" description="Helical" evidence="8">
    <location>
        <begin position="157"/>
        <end position="178"/>
    </location>
</feature>
<evidence type="ECO:0000259" key="9">
    <source>
        <dbReference type="PROSITE" id="PS50262"/>
    </source>
</evidence>
<keyword evidence="7" id="KW-0807">Transducer</keyword>
<evidence type="ECO:0000256" key="3">
    <source>
        <dbReference type="ARBA" id="ARBA00022989"/>
    </source>
</evidence>
<dbReference type="Gene3D" id="1.20.1070.10">
    <property type="entry name" value="Rhodopsin 7-helix transmembrane proteins"/>
    <property type="match status" value="1"/>
</dbReference>
<dbReference type="PANTHER" id="PTHR24243:SF208">
    <property type="entry name" value="PYROKININ-1 RECEPTOR"/>
    <property type="match status" value="1"/>
</dbReference>
<dbReference type="SUPFAM" id="SSF81321">
    <property type="entry name" value="Family A G protein-coupled receptor-like"/>
    <property type="match status" value="1"/>
</dbReference>
<evidence type="ECO:0000256" key="7">
    <source>
        <dbReference type="ARBA" id="ARBA00023224"/>
    </source>
</evidence>
<dbReference type="Pfam" id="PF10328">
    <property type="entry name" value="7TM_GPCR_Srx"/>
    <property type="match status" value="1"/>
</dbReference>
<dbReference type="PROSITE" id="PS50262">
    <property type="entry name" value="G_PROTEIN_RECEP_F1_2"/>
    <property type="match status" value="1"/>
</dbReference>
<keyword evidence="6 11" id="KW-0675">Receptor</keyword>
<proteinExistence type="predicted"/>
<dbReference type="InterPro" id="IPR017452">
    <property type="entry name" value="GPCR_Rhodpsn_7TM"/>
</dbReference>
<keyword evidence="4" id="KW-0297">G-protein coupled receptor</keyword>
<evidence type="ECO:0000313" key="11">
    <source>
        <dbReference type="EMBL" id="GFS25773.1"/>
    </source>
</evidence>
<dbReference type="InterPro" id="IPR017896">
    <property type="entry name" value="4Fe4S_Fe-S-bd"/>
</dbReference>
<evidence type="ECO:0000256" key="8">
    <source>
        <dbReference type="SAM" id="Phobius"/>
    </source>
</evidence>
<evidence type="ECO:0000313" key="12">
    <source>
        <dbReference type="Proteomes" id="UP000762676"/>
    </source>
</evidence>
<organism evidence="11 12">
    <name type="scientific">Elysia marginata</name>
    <dbReference type="NCBI Taxonomy" id="1093978"/>
    <lineage>
        <taxon>Eukaryota</taxon>
        <taxon>Metazoa</taxon>
        <taxon>Spiralia</taxon>
        <taxon>Lophotrochozoa</taxon>
        <taxon>Mollusca</taxon>
        <taxon>Gastropoda</taxon>
        <taxon>Heterobranchia</taxon>
        <taxon>Euthyneura</taxon>
        <taxon>Panpulmonata</taxon>
        <taxon>Sacoglossa</taxon>
        <taxon>Placobranchoidea</taxon>
        <taxon>Plakobranchidae</taxon>
        <taxon>Elysia</taxon>
    </lineage>
</organism>
<dbReference type="EMBL" id="BMAT01014055">
    <property type="protein sequence ID" value="GFS25773.1"/>
    <property type="molecule type" value="Genomic_DNA"/>
</dbReference>
<keyword evidence="3 8" id="KW-1133">Transmembrane helix</keyword>
<dbReference type="PROSITE" id="PS00198">
    <property type="entry name" value="4FE4S_FER_1"/>
    <property type="match status" value="1"/>
</dbReference>
<dbReference type="AlphaFoldDB" id="A0AAV4JSL8"/>
<evidence type="ECO:0000256" key="4">
    <source>
        <dbReference type="ARBA" id="ARBA00023040"/>
    </source>
</evidence>
<comment type="subcellular location">
    <subcellularLocation>
        <location evidence="1">Membrane</location>
        <topology evidence="1">Multi-pass membrane protein</topology>
    </subcellularLocation>
</comment>
<reference evidence="11 12" key="1">
    <citation type="journal article" date="2021" name="Elife">
        <title>Chloroplast acquisition without the gene transfer in kleptoplastic sea slugs, Plakobranchus ocellatus.</title>
        <authorList>
            <person name="Maeda T."/>
            <person name="Takahashi S."/>
            <person name="Yoshida T."/>
            <person name="Shimamura S."/>
            <person name="Takaki Y."/>
            <person name="Nagai Y."/>
            <person name="Toyoda A."/>
            <person name="Suzuki Y."/>
            <person name="Arimoto A."/>
            <person name="Ishii H."/>
            <person name="Satoh N."/>
            <person name="Nishiyama T."/>
            <person name="Hasebe M."/>
            <person name="Maruyama T."/>
            <person name="Minagawa J."/>
            <person name="Obokata J."/>
            <person name="Shigenobu S."/>
        </authorList>
    </citation>
    <scope>NUCLEOTIDE SEQUENCE [LARGE SCALE GENOMIC DNA]</scope>
</reference>
<feature type="transmembrane region" description="Helical" evidence="8">
    <location>
        <begin position="252"/>
        <end position="276"/>
    </location>
</feature>
<evidence type="ECO:0000259" key="10">
    <source>
        <dbReference type="PROSITE" id="PS51379"/>
    </source>
</evidence>